<dbReference type="Proteomes" id="UP000225706">
    <property type="component" value="Unassembled WGS sequence"/>
</dbReference>
<evidence type="ECO:0000256" key="3">
    <source>
        <dbReference type="ARBA" id="ARBA00022691"/>
    </source>
</evidence>
<dbReference type="Gene3D" id="3.40.50.150">
    <property type="entry name" value="Vaccinia Virus protein VP39"/>
    <property type="match status" value="1"/>
</dbReference>
<evidence type="ECO:0000256" key="2">
    <source>
        <dbReference type="ARBA" id="ARBA00022679"/>
    </source>
</evidence>
<dbReference type="EMBL" id="LSMT01000044">
    <property type="protein sequence ID" value="PFX30859.1"/>
    <property type="molecule type" value="Genomic_DNA"/>
</dbReference>
<evidence type="ECO:0000256" key="4">
    <source>
        <dbReference type="ARBA" id="ARBA00043988"/>
    </source>
</evidence>
<keyword evidence="2 5" id="KW-0808">Transferase</keyword>
<dbReference type="GO" id="GO:0005737">
    <property type="term" value="C:cytoplasm"/>
    <property type="evidence" value="ECO:0007669"/>
    <property type="project" value="TreeGrafter"/>
</dbReference>
<evidence type="ECO:0000256" key="1">
    <source>
        <dbReference type="ARBA" id="ARBA00022603"/>
    </source>
</evidence>
<dbReference type="GO" id="GO:0032259">
    <property type="term" value="P:methylation"/>
    <property type="evidence" value="ECO:0007669"/>
    <property type="project" value="UniProtKB-KW"/>
</dbReference>
<dbReference type="AlphaFoldDB" id="A0A2B4SP06"/>
<dbReference type="PANTHER" id="PTHR14614">
    <property type="entry name" value="HEPATOCELLULAR CARCINOMA-ASSOCIATED ANTIGEN"/>
    <property type="match status" value="1"/>
</dbReference>
<keyword evidence="6" id="KW-1185">Reference proteome</keyword>
<name>A0A2B4SP06_STYPI</name>
<dbReference type="InterPro" id="IPR019410">
    <property type="entry name" value="Methyltransf_16"/>
</dbReference>
<sequence>MQVERVFSFQDELKSDKIEVRIPEIVNPQYGMFTWPAAPVLAQFIWYNRDQIKGKQVVEIGAGTALPGLVASLCGATVILTDKEEYPQCLDNCRKSCLANGQDAIQVVSITWGQFTPNLLNLPKADIILGSDCFYDTKDFDDILATVSFLMEKNFQAKFWSTYQERSSSHSIEDLLKKWELKAIQIPLEDFNANHGNIGGSNLSDLHTIQMLEITHQ</sequence>
<gene>
    <name evidence="5" type="primary">mettl23</name>
    <name evidence="5" type="ORF">AWC38_SpisGene4373</name>
</gene>
<dbReference type="PANTHER" id="PTHR14614:SF164">
    <property type="entry name" value="HISTONE-ARGININE METHYLTRANSFERASE METTL23"/>
    <property type="match status" value="1"/>
</dbReference>
<evidence type="ECO:0000313" key="6">
    <source>
        <dbReference type="Proteomes" id="UP000225706"/>
    </source>
</evidence>
<dbReference type="OrthoDB" id="407325at2759"/>
<keyword evidence="3" id="KW-0949">S-adenosyl-L-methionine</keyword>
<dbReference type="GO" id="GO:0008168">
    <property type="term" value="F:methyltransferase activity"/>
    <property type="evidence" value="ECO:0007669"/>
    <property type="project" value="UniProtKB-KW"/>
</dbReference>
<dbReference type="STRING" id="50429.A0A2B4SP06"/>
<comment type="caution">
    <text evidence="5">The sequence shown here is derived from an EMBL/GenBank/DDBJ whole genome shotgun (WGS) entry which is preliminary data.</text>
</comment>
<reference evidence="6" key="1">
    <citation type="journal article" date="2017" name="bioRxiv">
        <title>Comparative analysis of the genomes of Stylophora pistillata and Acropora digitifera provides evidence for extensive differences between species of corals.</title>
        <authorList>
            <person name="Voolstra C.R."/>
            <person name="Li Y."/>
            <person name="Liew Y.J."/>
            <person name="Baumgarten S."/>
            <person name="Zoccola D."/>
            <person name="Flot J.-F."/>
            <person name="Tambutte S."/>
            <person name="Allemand D."/>
            <person name="Aranda M."/>
        </authorList>
    </citation>
    <scope>NUCLEOTIDE SEQUENCE [LARGE SCALE GENOMIC DNA]</scope>
</reference>
<dbReference type="InterPro" id="IPR029063">
    <property type="entry name" value="SAM-dependent_MTases_sf"/>
</dbReference>
<proteinExistence type="inferred from homology"/>
<organism evidence="5 6">
    <name type="scientific">Stylophora pistillata</name>
    <name type="common">Smooth cauliflower coral</name>
    <dbReference type="NCBI Taxonomy" id="50429"/>
    <lineage>
        <taxon>Eukaryota</taxon>
        <taxon>Metazoa</taxon>
        <taxon>Cnidaria</taxon>
        <taxon>Anthozoa</taxon>
        <taxon>Hexacorallia</taxon>
        <taxon>Scleractinia</taxon>
        <taxon>Astrocoeniina</taxon>
        <taxon>Pocilloporidae</taxon>
        <taxon>Stylophora</taxon>
    </lineage>
</organism>
<comment type="similarity">
    <text evidence="4">Belongs to the methyltransferase superfamily. METTL23 family.</text>
</comment>
<accession>A0A2B4SP06</accession>
<protein>
    <submittedName>
        <fullName evidence="5">Methyltransferase-like protein 23</fullName>
    </submittedName>
</protein>
<dbReference type="Pfam" id="PF10294">
    <property type="entry name" value="Methyltransf_16"/>
    <property type="match status" value="1"/>
</dbReference>
<dbReference type="GO" id="GO:0005634">
    <property type="term" value="C:nucleus"/>
    <property type="evidence" value="ECO:0007669"/>
    <property type="project" value="TreeGrafter"/>
</dbReference>
<dbReference type="SUPFAM" id="SSF53335">
    <property type="entry name" value="S-adenosyl-L-methionine-dependent methyltransferases"/>
    <property type="match status" value="1"/>
</dbReference>
<evidence type="ECO:0000313" key="5">
    <source>
        <dbReference type="EMBL" id="PFX30859.1"/>
    </source>
</evidence>
<keyword evidence="1 5" id="KW-0489">Methyltransferase</keyword>